<feature type="domain" description="Reverse transcriptase" evidence="2">
    <location>
        <begin position="1"/>
        <end position="118"/>
    </location>
</feature>
<keyword evidence="4" id="KW-1185">Reference proteome</keyword>
<dbReference type="PANTHER" id="PTHR33116">
    <property type="entry name" value="REVERSE TRANSCRIPTASE ZINC-BINDING DOMAIN-CONTAINING PROTEIN-RELATED-RELATED"/>
    <property type="match status" value="1"/>
</dbReference>
<dbReference type="AlphaFoldDB" id="A0AAQ3URD3"/>
<feature type="signal peptide" evidence="1">
    <location>
        <begin position="1"/>
        <end position="22"/>
    </location>
</feature>
<feature type="chain" id="PRO_5042866531" description="Reverse transcriptase domain-containing protein" evidence="1">
    <location>
        <begin position="23"/>
        <end position="302"/>
    </location>
</feature>
<organism evidence="3 4">
    <name type="scientific">Paspalum notatum var. saurae</name>
    <dbReference type="NCBI Taxonomy" id="547442"/>
    <lineage>
        <taxon>Eukaryota</taxon>
        <taxon>Viridiplantae</taxon>
        <taxon>Streptophyta</taxon>
        <taxon>Embryophyta</taxon>
        <taxon>Tracheophyta</taxon>
        <taxon>Spermatophyta</taxon>
        <taxon>Magnoliopsida</taxon>
        <taxon>Liliopsida</taxon>
        <taxon>Poales</taxon>
        <taxon>Poaceae</taxon>
        <taxon>PACMAD clade</taxon>
        <taxon>Panicoideae</taxon>
        <taxon>Andropogonodae</taxon>
        <taxon>Paspaleae</taxon>
        <taxon>Paspalinae</taxon>
        <taxon>Paspalum</taxon>
    </lineage>
</organism>
<reference evidence="3 4" key="1">
    <citation type="submission" date="2024-02" db="EMBL/GenBank/DDBJ databases">
        <title>High-quality chromosome-scale genome assembly of Pensacola bahiagrass (Paspalum notatum Flugge var. saurae).</title>
        <authorList>
            <person name="Vega J.M."/>
            <person name="Podio M."/>
            <person name="Orjuela J."/>
            <person name="Siena L.A."/>
            <person name="Pessino S.C."/>
            <person name="Combes M.C."/>
            <person name="Mariac C."/>
            <person name="Albertini E."/>
            <person name="Pupilli F."/>
            <person name="Ortiz J.P.A."/>
            <person name="Leblanc O."/>
        </authorList>
    </citation>
    <scope>NUCLEOTIDE SEQUENCE [LARGE SCALE GENOMIC DNA]</scope>
    <source>
        <strain evidence="3">R1</strain>
        <tissue evidence="3">Leaf</tissue>
    </source>
</reference>
<keyword evidence="1" id="KW-0732">Signal</keyword>
<dbReference type="PROSITE" id="PS50878">
    <property type="entry name" value="RT_POL"/>
    <property type="match status" value="1"/>
</dbReference>
<evidence type="ECO:0000313" key="4">
    <source>
        <dbReference type="Proteomes" id="UP001341281"/>
    </source>
</evidence>
<dbReference type="Proteomes" id="UP001341281">
    <property type="component" value="Chromosome 09"/>
</dbReference>
<name>A0AAQ3URD3_PASNO</name>
<dbReference type="PANTHER" id="PTHR33116:SF87">
    <property type="entry name" value="OS01G0158850 PROTEIN"/>
    <property type="match status" value="1"/>
</dbReference>
<evidence type="ECO:0000313" key="3">
    <source>
        <dbReference type="EMBL" id="WVZ94697.1"/>
    </source>
</evidence>
<gene>
    <name evidence="3" type="ORF">U9M48_040562</name>
</gene>
<dbReference type="EMBL" id="CP144753">
    <property type="protein sequence ID" value="WVZ94697.1"/>
    <property type="molecule type" value="Genomic_DNA"/>
</dbReference>
<accession>A0AAQ3URD3</accession>
<proteinExistence type="predicted"/>
<dbReference type="InterPro" id="IPR000477">
    <property type="entry name" value="RT_dom"/>
</dbReference>
<evidence type="ECO:0000259" key="2">
    <source>
        <dbReference type="PROSITE" id="PS50878"/>
    </source>
</evidence>
<evidence type="ECO:0000256" key="1">
    <source>
        <dbReference type="SAM" id="SignalP"/>
    </source>
</evidence>
<protein>
    <recommendedName>
        <fullName evidence="2">Reverse transcriptase domain-containing protein</fullName>
    </recommendedName>
</protein>
<sequence length="302" mass="34198">MKGFSSKWISWIKTFILGGSVAVNVNDIEGVIPRLVDGGLSILQHADDTILFMDHDPDKARNMKLLLFAFEQASGLKINFHKSRLFCFEAAQEELVLYTDPFGCKAGNLPINYLGIPIHFKKLRNCDWVKGSLRSWITSIRDSFGRGMKTKGNTYLLNGLRILPFLANGYKNCSLLMDYGNKNFTISSKSLAQVESKIGDSQFWSCLMKVKPDFLRFGTFLVKDGSQVRFWEDTWLDGIPLKDQYPSSYHIARSKFISIAEAMSTSPPPLHAPNFPWRRQLFGTNLVNWLSLLSHIEGAELS</sequence>